<dbReference type="Proteomes" id="UP000784294">
    <property type="component" value="Unassembled WGS sequence"/>
</dbReference>
<reference evidence="1" key="1">
    <citation type="submission" date="2018-11" db="EMBL/GenBank/DDBJ databases">
        <authorList>
            <consortium name="Pathogen Informatics"/>
        </authorList>
    </citation>
    <scope>NUCLEOTIDE SEQUENCE</scope>
</reference>
<evidence type="ECO:0000313" key="2">
    <source>
        <dbReference type="Proteomes" id="UP000784294"/>
    </source>
</evidence>
<gene>
    <name evidence="1" type="ORF">PXEA_LOCUS28071</name>
</gene>
<accession>A0A448XE27</accession>
<name>A0A448XE27_9PLAT</name>
<proteinExistence type="predicted"/>
<dbReference type="AlphaFoldDB" id="A0A448XE27"/>
<organism evidence="1 2">
    <name type="scientific">Protopolystoma xenopodis</name>
    <dbReference type="NCBI Taxonomy" id="117903"/>
    <lineage>
        <taxon>Eukaryota</taxon>
        <taxon>Metazoa</taxon>
        <taxon>Spiralia</taxon>
        <taxon>Lophotrochozoa</taxon>
        <taxon>Platyhelminthes</taxon>
        <taxon>Monogenea</taxon>
        <taxon>Polyopisthocotylea</taxon>
        <taxon>Polystomatidea</taxon>
        <taxon>Polystomatidae</taxon>
        <taxon>Protopolystoma</taxon>
    </lineage>
</organism>
<protein>
    <submittedName>
        <fullName evidence="1">Uncharacterized protein</fullName>
    </submittedName>
</protein>
<dbReference type="EMBL" id="CAAALY010248059">
    <property type="protein sequence ID" value="VEL34631.1"/>
    <property type="molecule type" value="Genomic_DNA"/>
</dbReference>
<keyword evidence="2" id="KW-1185">Reference proteome</keyword>
<evidence type="ECO:0000313" key="1">
    <source>
        <dbReference type="EMBL" id="VEL34631.1"/>
    </source>
</evidence>
<sequence length="106" mass="11838">MAKHRDLCCLKCLVEVEVCCHRDVVFGHVGSSTEAAKLGEKRQQVHFNLLMGGQTDLRSRDGENLCRSSFHIHPWPRYSPGLFNSLSLLLPTLASSSPFTTKLPQT</sequence>
<comment type="caution">
    <text evidence="1">The sequence shown here is derived from an EMBL/GenBank/DDBJ whole genome shotgun (WGS) entry which is preliminary data.</text>
</comment>